<dbReference type="AlphaFoldDB" id="A0A9P4I8Y9"/>
<keyword evidence="4" id="KW-0443">Lipid metabolism</keyword>
<dbReference type="PANTHER" id="PTHR10272">
    <property type="entry name" value="PLATELET-ACTIVATING FACTOR ACETYLHYDROLASE"/>
    <property type="match status" value="1"/>
</dbReference>
<dbReference type="PANTHER" id="PTHR10272:SF0">
    <property type="entry name" value="PLATELET-ACTIVATING FACTOR ACETYLHYDROLASE"/>
    <property type="match status" value="1"/>
</dbReference>
<name>A0A9P4I8Y9_9PEZI</name>
<comment type="caution">
    <text evidence="5">The sequence shown here is derived from an EMBL/GenBank/DDBJ whole genome shotgun (WGS) entry which is preliminary data.</text>
</comment>
<protein>
    <recommendedName>
        <fullName evidence="1">1-alkyl-2-acetylglycerophosphocholine esterase</fullName>
        <ecNumber evidence="1">3.1.1.47</ecNumber>
    </recommendedName>
</protein>
<accession>A0A9P4I8Y9</accession>
<keyword evidence="2" id="KW-0378">Hydrolase</keyword>
<dbReference type="Proteomes" id="UP000799772">
    <property type="component" value="Unassembled WGS sequence"/>
</dbReference>
<evidence type="ECO:0000313" key="6">
    <source>
        <dbReference type="Proteomes" id="UP000799772"/>
    </source>
</evidence>
<dbReference type="Gene3D" id="3.40.50.1820">
    <property type="entry name" value="alpha/beta hydrolase"/>
    <property type="match status" value="1"/>
</dbReference>
<sequence>MHTGYHALIGSAAKIPVNSTKPITCFSPVVLRVPDRAVDLELRVTAPSTGDALPIILLSHGHGRSNSLSSLEGYAPLCEFWAAHGFAVLQPTHLSSAFLGLKAPEGQELFWQDRAKDMVRILDNLDDIEAAVPGLGGRLDRTRVAVAGHSAGAWTANMLLGAGNTDPRDGSSWHEPETRIKAGVVLAGIGNGGADVSDFGRGLIPFYNADFSTMTTPALIVYGDEDVSPHLTVRGADWHADPYALAPGPKDLLMLKGAKHGLGGISGWDAGETLDESPERLGVVQRMTWAYLRSQLYDGDKAWAEACKTFEELEGQGMVESKS</sequence>
<dbReference type="EMBL" id="ML978136">
    <property type="protein sequence ID" value="KAF2093946.1"/>
    <property type="molecule type" value="Genomic_DNA"/>
</dbReference>
<gene>
    <name evidence="5" type="ORF">NA57DRAFT_47289</name>
</gene>
<dbReference type="OrthoDB" id="2363873at2759"/>
<evidence type="ECO:0000313" key="5">
    <source>
        <dbReference type="EMBL" id="KAF2093946.1"/>
    </source>
</evidence>
<organism evidence="5 6">
    <name type="scientific">Rhizodiscina lignyota</name>
    <dbReference type="NCBI Taxonomy" id="1504668"/>
    <lineage>
        <taxon>Eukaryota</taxon>
        <taxon>Fungi</taxon>
        <taxon>Dikarya</taxon>
        <taxon>Ascomycota</taxon>
        <taxon>Pezizomycotina</taxon>
        <taxon>Dothideomycetes</taxon>
        <taxon>Pleosporomycetidae</taxon>
        <taxon>Aulographales</taxon>
        <taxon>Rhizodiscinaceae</taxon>
        <taxon>Rhizodiscina</taxon>
    </lineage>
</organism>
<keyword evidence="3" id="KW-0442">Lipid degradation</keyword>
<keyword evidence="6" id="KW-1185">Reference proteome</keyword>
<reference evidence="5" key="1">
    <citation type="journal article" date="2020" name="Stud. Mycol.">
        <title>101 Dothideomycetes genomes: a test case for predicting lifestyles and emergence of pathogens.</title>
        <authorList>
            <person name="Haridas S."/>
            <person name="Albert R."/>
            <person name="Binder M."/>
            <person name="Bloem J."/>
            <person name="Labutti K."/>
            <person name="Salamov A."/>
            <person name="Andreopoulos B."/>
            <person name="Baker S."/>
            <person name="Barry K."/>
            <person name="Bills G."/>
            <person name="Bluhm B."/>
            <person name="Cannon C."/>
            <person name="Castanera R."/>
            <person name="Culley D."/>
            <person name="Daum C."/>
            <person name="Ezra D."/>
            <person name="Gonzalez J."/>
            <person name="Henrissat B."/>
            <person name="Kuo A."/>
            <person name="Liang C."/>
            <person name="Lipzen A."/>
            <person name="Lutzoni F."/>
            <person name="Magnuson J."/>
            <person name="Mondo S."/>
            <person name="Nolan M."/>
            <person name="Ohm R."/>
            <person name="Pangilinan J."/>
            <person name="Park H.-J."/>
            <person name="Ramirez L."/>
            <person name="Alfaro M."/>
            <person name="Sun H."/>
            <person name="Tritt A."/>
            <person name="Yoshinaga Y."/>
            <person name="Zwiers L.-H."/>
            <person name="Turgeon B."/>
            <person name="Goodwin S."/>
            <person name="Spatafora J."/>
            <person name="Crous P."/>
            <person name="Grigoriev I."/>
        </authorList>
    </citation>
    <scope>NUCLEOTIDE SEQUENCE</scope>
    <source>
        <strain evidence="5">CBS 133067</strain>
    </source>
</reference>
<evidence type="ECO:0000256" key="4">
    <source>
        <dbReference type="ARBA" id="ARBA00023098"/>
    </source>
</evidence>
<dbReference type="InterPro" id="IPR029058">
    <property type="entry name" value="AB_hydrolase_fold"/>
</dbReference>
<dbReference type="SUPFAM" id="SSF53474">
    <property type="entry name" value="alpha/beta-Hydrolases"/>
    <property type="match status" value="1"/>
</dbReference>
<dbReference type="GO" id="GO:0003847">
    <property type="term" value="F:1-alkyl-2-acetylglycerophosphocholine esterase activity"/>
    <property type="evidence" value="ECO:0007669"/>
    <property type="project" value="UniProtKB-EC"/>
</dbReference>
<evidence type="ECO:0000256" key="3">
    <source>
        <dbReference type="ARBA" id="ARBA00022963"/>
    </source>
</evidence>
<dbReference type="EC" id="3.1.1.47" evidence="1"/>
<dbReference type="GO" id="GO:0016042">
    <property type="term" value="P:lipid catabolic process"/>
    <property type="evidence" value="ECO:0007669"/>
    <property type="project" value="UniProtKB-KW"/>
</dbReference>
<proteinExistence type="predicted"/>
<evidence type="ECO:0000256" key="1">
    <source>
        <dbReference type="ARBA" id="ARBA00013201"/>
    </source>
</evidence>
<evidence type="ECO:0000256" key="2">
    <source>
        <dbReference type="ARBA" id="ARBA00022801"/>
    </source>
</evidence>